<dbReference type="SUPFAM" id="SSF56112">
    <property type="entry name" value="Protein kinase-like (PK-like)"/>
    <property type="match status" value="1"/>
</dbReference>
<keyword evidence="6" id="KW-0418">Kinase</keyword>
<evidence type="ECO:0000259" key="10">
    <source>
        <dbReference type="PROSITE" id="PS50011"/>
    </source>
</evidence>
<dbReference type="PROSITE" id="PS50011">
    <property type="entry name" value="PROTEIN_KINASE_DOM"/>
    <property type="match status" value="1"/>
</dbReference>
<evidence type="ECO:0000256" key="5">
    <source>
        <dbReference type="ARBA" id="ARBA00022741"/>
    </source>
</evidence>
<evidence type="ECO:0000256" key="7">
    <source>
        <dbReference type="ARBA" id="ARBA00022840"/>
    </source>
</evidence>
<dbReference type="GO" id="GO:0005524">
    <property type="term" value="F:ATP binding"/>
    <property type="evidence" value="ECO:0007669"/>
    <property type="project" value="UniProtKB-KW"/>
</dbReference>
<evidence type="ECO:0000256" key="1">
    <source>
        <dbReference type="ARBA" id="ARBA00006485"/>
    </source>
</evidence>
<sequence length="72" mass="8009">MEAGRYEVLAAVGEGASRRVFKARETGGCQRLVALKKVRVLEQMEEGVPAFVIREVGLLRKLEAFDHPNVVK</sequence>
<dbReference type="Ensembl" id="ENSSFOT00015056997.1">
    <property type="protein sequence ID" value="ENSSFOP00015052870.1"/>
    <property type="gene ID" value="ENSSFOG00015031436.1"/>
</dbReference>
<dbReference type="GO" id="GO:0004693">
    <property type="term" value="F:cyclin-dependent protein serine/threonine kinase activity"/>
    <property type="evidence" value="ECO:0007669"/>
    <property type="project" value="UniProtKB-EC"/>
</dbReference>
<dbReference type="EC" id="2.7.11.22" evidence="2"/>
<evidence type="ECO:0000256" key="9">
    <source>
        <dbReference type="ARBA" id="ARBA00048367"/>
    </source>
</evidence>
<dbReference type="Gene3D" id="3.30.200.20">
    <property type="entry name" value="Phosphorylase Kinase, domain 1"/>
    <property type="match status" value="1"/>
</dbReference>
<evidence type="ECO:0000256" key="4">
    <source>
        <dbReference type="ARBA" id="ARBA00022679"/>
    </source>
</evidence>
<evidence type="ECO:0000256" key="3">
    <source>
        <dbReference type="ARBA" id="ARBA00022527"/>
    </source>
</evidence>
<dbReference type="InterPro" id="IPR000719">
    <property type="entry name" value="Prot_kinase_dom"/>
</dbReference>
<dbReference type="Proteomes" id="UP000694397">
    <property type="component" value="Unassembled WGS sequence"/>
</dbReference>
<evidence type="ECO:0000313" key="11">
    <source>
        <dbReference type="Ensembl" id="ENSSFOP00015052870.1"/>
    </source>
</evidence>
<keyword evidence="7" id="KW-0067">ATP-binding</keyword>
<dbReference type="AlphaFoldDB" id="A0A8C9TU02"/>
<organism evidence="11 12">
    <name type="scientific">Scleropages formosus</name>
    <name type="common">Asian bonytongue</name>
    <name type="synonym">Osteoglossum formosum</name>
    <dbReference type="NCBI Taxonomy" id="113540"/>
    <lineage>
        <taxon>Eukaryota</taxon>
        <taxon>Metazoa</taxon>
        <taxon>Chordata</taxon>
        <taxon>Craniata</taxon>
        <taxon>Vertebrata</taxon>
        <taxon>Euteleostomi</taxon>
        <taxon>Actinopterygii</taxon>
        <taxon>Neopterygii</taxon>
        <taxon>Teleostei</taxon>
        <taxon>Osteoglossocephala</taxon>
        <taxon>Osteoglossomorpha</taxon>
        <taxon>Osteoglossiformes</taxon>
        <taxon>Osteoglossidae</taxon>
        <taxon>Scleropages</taxon>
    </lineage>
</organism>
<comment type="similarity">
    <text evidence="1">Belongs to the protein kinase superfamily. CMGC Ser/Thr protein kinase family. CDC2/CDKX subfamily.</text>
</comment>
<proteinExistence type="inferred from homology"/>
<evidence type="ECO:0000256" key="2">
    <source>
        <dbReference type="ARBA" id="ARBA00012425"/>
    </source>
</evidence>
<keyword evidence="3" id="KW-0723">Serine/threonine-protein kinase</keyword>
<name>A0A8C9TU02_SCLFO</name>
<reference evidence="12" key="1">
    <citation type="submission" date="2019-04" db="EMBL/GenBank/DDBJ databases">
        <authorList>
            <consortium name="Wellcome Sanger Institute Data Sharing"/>
        </authorList>
    </citation>
    <scope>NUCLEOTIDE SEQUENCE [LARGE SCALE GENOMIC DNA]</scope>
</reference>
<comment type="catalytic activity">
    <reaction evidence="9">
        <text>L-seryl-[protein] + ATP = O-phospho-L-seryl-[protein] + ADP + H(+)</text>
        <dbReference type="Rhea" id="RHEA:17989"/>
        <dbReference type="Rhea" id="RHEA-COMP:9863"/>
        <dbReference type="Rhea" id="RHEA-COMP:11604"/>
        <dbReference type="ChEBI" id="CHEBI:15378"/>
        <dbReference type="ChEBI" id="CHEBI:29999"/>
        <dbReference type="ChEBI" id="CHEBI:30616"/>
        <dbReference type="ChEBI" id="CHEBI:83421"/>
        <dbReference type="ChEBI" id="CHEBI:456216"/>
        <dbReference type="EC" id="2.7.11.22"/>
    </reaction>
</comment>
<dbReference type="InterPro" id="IPR011009">
    <property type="entry name" value="Kinase-like_dom_sf"/>
</dbReference>
<keyword evidence="5" id="KW-0547">Nucleotide-binding</keyword>
<dbReference type="OrthoDB" id="1732493at2759"/>
<accession>A0A8C9TU02</accession>
<evidence type="ECO:0000313" key="12">
    <source>
        <dbReference type="Proteomes" id="UP000694397"/>
    </source>
</evidence>
<dbReference type="GeneTree" id="ENSGT01120000278199"/>
<dbReference type="FunFam" id="3.30.200.20:FF:000124">
    <property type="entry name" value="Cyclin-dependent kinase 4"/>
    <property type="match status" value="1"/>
</dbReference>
<evidence type="ECO:0000256" key="6">
    <source>
        <dbReference type="ARBA" id="ARBA00022777"/>
    </source>
</evidence>
<protein>
    <recommendedName>
        <fullName evidence="2">cyclin-dependent kinase</fullName>
        <ecNumber evidence="2">2.7.11.22</ecNumber>
    </recommendedName>
</protein>
<comment type="catalytic activity">
    <reaction evidence="8">
        <text>L-threonyl-[protein] + ATP = O-phospho-L-threonyl-[protein] + ADP + H(+)</text>
        <dbReference type="Rhea" id="RHEA:46608"/>
        <dbReference type="Rhea" id="RHEA-COMP:11060"/>
        <dbReference type="Rhea" id="RHEA-COMP:11605"/>
        <dbReference type="ChEBI" id="CHEBI:15378"/>
        <dbReference type="ChEBI" id="CHEBI:30013"/>
        <dbReference type="ChEBI" id="CHEBI:30616"/>
        <dbReference type="ChEBI" id="CHEBI:61977"/>
        <dbReference type="ChEBI" id="CHEBI:456216"/>
        <dbReference type="EC" id="2.7.11.22"/>
    </reaction>
</comment>
<evidence type="ECO:0000256" key="8">
    <source>
        <dbReference type="ARBA" id="ARBA00047811"/>
    </source>
</evidence>
<keyword evidence="4" id="KW-0808">Transferase</keyword>
<reference evidence="11" key="2">
    <citation type="submission" date="2025-08" db="UniProtKB">
        <authorList>
            <consortium name="Ensembl"/>
        </authorList>
    </citation>
    <scope>IDENTIFICATION</scope>
</reference>
<feature type="domain" description="Protein kinase" evidence="10">
    <location>
        <begin position="6"/>
        <end position="72"/>
    </location>
</feature>
<reference evidence="11" key="3">
    <citation type="submission" date="2025-09" db="UniProtKB">
        <authorList>
            <consortium name="Ensembl"/>
        </authorList>
    </citation>
    <scope>IDENTIFICATION</scope>
</reference>
<keyword evidence="12" id="KW-1185">Reference proteome</keyword>